<dbReference type="AlphaFoldDB" id="A0AAN7Z9H8"/>
<dbReference type="EMBL" id="JAWHQM010000014">
    <property type="protein sequence ID" value="KAK5630141.1"/>
    <property type="molecule type" value="Genomic_DNA"/>
</dbReference>
<evidence type="ECO:0000313" key="1">
    <source>
        <dbReference type="EMBL" id="KAK5630141.1"/>
    </source>
</evidence>
<comment type="caution">
    <text evidence="1">The sequence shown here is derived from an EMBL/GenBank/DDBJ whole genome shotgun (WGS) entry which is preliminary data.</text>
</comment>
<organism evidence="1 2">
    <name type="scientific">Xylaria bambusicola</name>
    <dbReference type="NCBI Taxonomy" id="326684"/>
    <lineage>
        <taxon>Eukaryota</taxon>
        <taxon>Fungi</taxon>
        <taxon>Dikarya</taxon>
        <taxon>Ascomycota</taxon>
        <taxon>Pezizomycotina</taxon>
        <taxon>Sordariomycetes</taxon>
        <taxon>Xylariomycetidae</taxon>
        <taxon>Xylariales</taxon>
        <taxon>Xylariaceae</taxon>
        <taxon>Xylaria</taxon>
    </lineage>
</organism>
<protein>
    <submittedName>
        <fullName evidence="1">Uncharacterized protein</fullName>
    </submittedName>
</protein>
<proteinExistence type="predicted"/>
<keyword evidence="2" id="KW-1185">Reference proteome</keyword>
<gene>
    <name evidence="1" type="ORF">RRF57_005856</name>
</gene>
<dbReference type="Proteomes" id="UP001305414">
    <property type="component" value="Unassembled WGS sequence"/>
</dbReference>
<sequence>MTWEETSTIQLALPSSPPSTVLLAKSPLAAPIPACWWMLSGTVNWQDQVPAALSIGSNSGIP</sequence>
<evidence type="ECO:0000313" key="2">
    <source>
        <dbReference type="Proteomes" id="UP001305414"/>
    </source>
</evidence>
<accession>A0AAN7Z9H8</accession>
<name>A0AAN7Z9H8_9PEZI</name>
<reference evidence="1 2" key="1">
    <citation type="submission" date="2023-10" db="EMBL/GenBank/DDBJ databases">
        <title>Draft genome sequence of Xylaria bambusicola isolate GMP-LS, the root and basal stem rot pathogen of sugarcane in Indonesia.</title>
        <authorList>
            <person name="Selvaraj P."/>
            <person name="Muralishankar V."/>
            <person name="Muruganantham S."/>
            <person name="Sp S."/>
            <person name="Haryani S."/>
            <person name="Lau K.J.X."/>
            <person name="Naqvi N.I."/>
        </authorList>
    </citation>
    <scope>NUCLEOTIDE SEQUENCE [LARGE SCALE GENOMIC DNA]</scope>
    <source>
        <strain evidence="1">GMP-LS</strain>
    </source>
</reference>